<feature type="domain" description="Creatinase N-terminal" evidence="3">
    <location>
        <begin position="23"/>
        <end position="157"/>
    </location>
</feature>
<dbReference type="EMBL" id="UGMX01000002">
    <property type="protein sequence ID" value="STW08106.1"/>
    <property type="molecule type" value="Genomic_DNA"/>
</dbReference>
<evidence type="ECO:0000259" key="2">
    <source>
        <dbReference type="Pfam" id="PF00557"/>
    </source>
</evidence>
<dbReference type="InterPro" id="IPR029149">
    <property type="entry name" value="Creatin/AminoP/Spt16_N"/>
</dbReference>
<dbReference type="SUPFAM" id="SSF55920">
    <property type="entry name" value="Creatinase/aminopeptidase"/>
    <property type="match status" value="1"/>
</dbReference>
<name>A0A7H4P6P1_9ENTR</name>
<evidence type="ECO:0000313" key="4">
    <source>
        <dbReference type="EMBL" id="STW08106.1"/>
    </source>
</evidence>
<dbReference type="InterPro" id="IPR000587">
    <property type="entry name" value="Creatinase_N"/>
</dbReference>
<evidence type="ECO:0000313" key="5">
    <source>
        <dbReference type="Proteomes" id="UP000254571"/>
    </source>
</evidence>
<feature type="region of interest" description="Disordered" evidence="1">
    <location>
        <begin position="239"/>
        <end position="308"/>
    </location>
</feature>
<dbReference type="Gene3D" id="3.40.350.10">
    <property type="entry name" value="Creatinase/prolidase N-terminal domain"/>
    <property type="match status" value="1"/>
</dbReference>
<accession>A0A7H4P6P1</accession>
<dbReference type="InterPro" id="IPR036005">
    <property type="entry name" value="Creatinase/aminopeptidase-like"/>
</dbReference>
<comment type="caution">
    <text evidence="4">The sequence shown here is derived from an EMBL/GenBank/DDBJ whole genome shotgun (WGS) entry which is preliminary data.</text>
</comment>
<keyword evidence="4" id="KW-0378">Hydrolase</keyword>
<dbReference type="Proteomes" id="UP000254571">
    <property type="component" value="Unassembled WGS sequence"/>
</dbReference>
<reference evidence="4 5" key="1">
    <citation type="submission" date="2018-06" db="EMBL/GenBank/DDBJ databases">
        <authorList>
            <consortium name="Pathogen Informatics"/>
            <person name="Doyle S."/>
        </authorList>
    </citation>
    <scope>NUCLEOTIDE SEQUENCE [LARGE SCALE GENOMIC DNA]</scope>
    <source>
        <strain evidence="4 5">NCTC9149</strain>
    </source>
</reference>
<dbReference type="PANTHER" id="PTHR46112">
    <property type="entry name" value="AMINOPEPTIDASE"/>
    <property type="match status" value="1"/>
</dbReference>
<protein>
    <submittedName>
        <fullName evidence="4">Creatinase</fullName>
        <ecNumber evidence="4">3.4.-.-</ecNumber>
    </submittedName>
</protein>
<dbReference type="Gene3D" id="3.90.230.10">
    <property type="entry name" value="Creatinase/methionine aminopeptidase superfamily"/>
    <property type="match status" value="1"/>
</dbReference>
<dbReference type="Pfam" id="PF00557">
    <property type="entry name" value="Peptidase_M24"/>
    <property type="match status" value="1"/>
</dbReference>
<dbReference type="Pfam" id="PF01321">
    <property type="entry name" value="Creatinase_N"/>
    <property type="match status" value="1"/>
</dbReference>
<dbReference type="EC" id="3.4.-.-" evidence="4"/>
<evidence type="ECO:0000259" key="3">
    <source>
        <dbReference type="Pfam" id="PF01321"/>
    </source>
</evidence>
<sequence>MQDVNNVIQGSESAFSADEYAQRIRRTRERLSSAGVDVMIVTGPENIFWLTGQQTPGYYTFQALLLPVEGDPVFVIRQLEYFNFIANTFISDAAIYQDGDNPVDFLVAMLQQRGWLNKRIGLDKRGWFLPIAVYEALQSKLGAIADTAGVIEPLRAVKSAAEVEKIAAAARYVDAGMRAGMAAIRSGADENALVSAMMGAAIAAGSEYVGMEPLVSTGPRSGVPHGTWRRRVMQDNDPVFSGDVCRPRSLPRRDDALRLAGPPARYRHRNGKSLSGSPAGLPRRHSSGRYLRSAAPGLPEGDRPRRFH</sequence>
<dbReference type="PANTHER" id="PTHR46112:SF3">
    <property type="entry name" value="AMINOPEPTIDASE YPDF"/>
    <property type="match status" value="1"/>
</dbReference>
<dbReference type="GO" id="GO:0016787">
    <property type="term" value="F:hydrolase activity"/>
    <property type="evidence" value="ECO:0007669"/>
    <property type="project" value="UniProtKB-KW"/>
</dbReference>
<gene>
    <name evidence="4" type="ORF">NCTC9149_04551</name>
</gene>
<dbReference type="AlphaFoldDB" id="A0A7H4P6P1"/>
<proteinExistence type="predicted"/>
<organism evidence="4 5">
    <name type="scientific">Klebsiella grimontii</name>
    <dbReference type="NCBI Taxonomy" id="2058152"/>
    <lineage>
        <taxon>Bacteria</taxon>
        <taxon>Pseudomonadati</taxon>
        <taxon>Pseudomonadota</taxon>
        <taxon>Gammaproteobacteria</taxon>
        <taxon>Enterobacterales</taxon>
        <taxon>Enterobacteriaceae</taxon>
        <taxon>Klebsiella/Raoultella group</taxon>
        <taxon>Klebsiella</taxon>
    </lineage>
</organism>
<dbReference type="InterPro" id="IPR000994">
    <property type="entry name" value="Pept_M24"/>
</dbReference>
<evidence type="ECO:0000256" key="1">
    <source>
        <dbReference type="SAM" id="MobiDB-lite"/>
    </source>
</evidence>
<feature type="domain" description="Peptidase M24" evidence="2">
    <location>
        <begin position="164"/>
        <end position="240"/>
    </location>
</feature>
<dbReference type="InterPro" id="IPR050659">
    <property type="entry name" value="Peptidase_M24B"/>
</dbReference>
<dbReference type="SUPFAM" id="SSF53092">
    <property type="entry name" value="Creatinase/prolidase N-terminal domain"/>
    <property type="match status" value="1"/>
</dbReference>